<name>A0A9N9CXY9_9GLOM</name>
<gene>
    <name evidence="3" type="ORF">CPELLU_LOCUS7651</name>
</gene>
<dbReference type="InterPro" id="IPR001254">
    <property type="entry name" value="Trypsin_dom"/>
</dbReference>
<feature type="domain" description="Peptidase S1" evidence="2">
    <location>
        <begin position="230"/>
        <end position="400"/>
    </location>
</feature>
<dbReference type="AlphaFoldDB" id="A0A9N9CXY9"/>
<evidence type="ECO:0000259" key="2">
    <source>
        <dbReference type="Pfam" id="PF00089"/>
    </source>
</evidence>
<dbReference type="InterPro" id="IPR009003">
    <property type="entry name" value="Peptidase_S1_PA"/>
</dbReference>
<dbReference type="Pfam" id="PF00089">
    <property type="entry name" value="Trypsin"/>
    <property type="match status" value="1"/>
</dbReference>
<dbReference type="CDD" id="cd21112">
    <property type="entry name" value="alphaLP-like"/>
    <property type="match status" value="1"/>
</dbReference>
<protein>
    <submittedName>
        <fullName evidence="3">7861_t:CDS:1</fullName>
    </submittedName>
</protein>
<keyword evidence="4" id="KW-1185">Reference proteome</keyword>
<feature type="signal peptide" evidence="1">
    <location>
        <begin position="1"/>
        <end position="25"/>
    </location>
</feature>
<sequence>MNYIYFAINLLLFIFTLQSNSLTNAQKEPLAILWEVDDNKVPELLNIEKQLIMVDGILQPLLDSSSFGGSYIDVMKNKLFINTLDFSKAKYISSLRGVKQYNNLIEFKNASNSLVELRSKFQKIRDLAQQNLPKKVEIFIDMKENNVVVHIKRQLGDRKFIDAIMPFKPLILFVTSQKQSSSSFNSTHPSISKRDINNVILGGDGLYNEANGGICSTGLWARDKVDPNVTFIISAGHCFDQSKSNSENLFHYVPWNQNQPLGLVGSAIFYSLGPHDFLIIHVTGNIKPLSSIRNTDSILHKQLIISEVVPIYSHGAHICKSGYSTYVTCGYVKGLGATYIIDYTVMTDMIFADMINVPGDSGGCVFTYSQDLNSVNLVGIISSGNRGVKRNLISTIQPLKVILDTLDLVLVVLGQVVSV</sequence>
<organism evidence="3 4">
    <name type="scientific">Cetraspora pellucida</name>
    <dbReference type="NCBI Taxonomy" id="1433469"/>
    <lineage>
        <taxon>Eukaryota</taxon>
        <taxon>Fungi</taxon>
        <taxon>Fungi incertae sedis</taxon>
        <taxon>Mucoromycota</taxon>
        <taxon>Glomeromycotina</taxon>
        <taxon>Glomeromycetes</taxon>
        <taxon>Diversisporales</taxon>
        <taxon>Gigasporaceae</taxon>
        <taxon>Cetraspora</taxon>
    </lineage>
</organism>
<feature type="chain" id="PRO_5040275415" evidence="1">
    <location>
        <begin position="26"/>
        <end position="419"/>
    </location>
</feature>
<dbReference type="OrthoDB" id="2345133at2759"/>
<dbReference type="InterPro" id="IPR043504">
    <property type="entry name" value="Peptidase_S1_PA_chymotrypsin"/>
</dbReference>
<proteinExistence type="predicted"/>
<dbReference type="GO" id="GO:0004252">
    <property type="term" value="F:serine-type endopeptidase activity"/>
    <property type="evidence" value="ECO:0007669"/>
    <property type="project" value="InterPro"/>
</dbReference>
<evidence type="ECO:0000313" key="4">
    <source>
        <dbReference type="Proteomes" id="UP000789759"/>
    </source>
</evidence>
<reference evidence="3" key="1">
    <citation type="submission" date="2021-06" db="EMBL/GenBank/DDBJ databases">
        <authorList>
            <person name="Kallberg Y."/>
            <person name="Tangrot J."/>
            <person name="Rosling A."/>
        </authorList>
    </citation>
    <scope>NUCLEOTIDE SEQUENCE</scope>
    <source>
        <strain evidence="3">FL966</strain>
    </source>
</reference>
<evidence type="ECO:0000313" key="3">
    <source>
        <dbReference type="EMBL" id="CAG8615234.1"/>
    </source>
</evidence>
<dbReference type="GO" id="GO:0006508">
    <property type="term" value="P:proteolysis"/>
    <property type="evidence" value="ECO:0007669"/>
    <property type="project" value="InterPro"/>
</dbReference>
<accession>A0A9N9CXY9</accession>
<keyword evidence="1" id="KW-0732">Signal</keyword>
<evidence type="ECO:0000256" key="1">
    <source>
        <dbReference type="SAM" id="SignalP"/>
    </source>
</evidence>
<dbReference type="Proteomes" id="UP000789759">
    <property type="component" value="Unassembled WGS sequence"/>
</dbReference>
<dbReference type="SUPFAM" id="SSF50494">
    <property type="entry name" value="Trypsin-like serine proteases"/>
    <property type="match status" value="1"/>
</dbReference>
<dbReference type="Gene3D" id="2.40.10.10">
    <property type="entry name" value="Trypsin-like serine proteases"/>
    <property type="match status" value="2"/>
</dbReference>
<dbReference type="EMBL" id="CAJVQA010005189">
    <property type="protein sequence ID" value="CAG8615234.1"/>
    <property type="molecule type" value="Genomic_DNA"/>
</dbReference>
<comment type="caution">
    <text evidence="3">The sequence shown here is derived from an EMBL/GenBank/DDBJ whole genome shotgun (WGS) entry which is preliminary data.</text>
</comment>